<proteinExistence type="predicted"/>
<dbReference type="EMBL" id="GBXM01010467">
    <property type="protein sequence ID" value="JAH98110.1"/>
    <property type="molecule type" value="Transcribed_RNA"/>
</dbReference>
<feature type="transmembrane region" description="Helical" evidence="2">
    <location>
        <begin position="33"/>
        <end position="53"/>
    </location>
</feature>
<evidence type="ECO:0000256" key="2">
    <source>
        <dbReference type="SAM" id="Phobius"/>
    </source>
</evidence>
<sequence>MRSQQRCGNVSLRVSSGSSEAERPRLVDMKCKSVFIIFVFVVFFFVCFGFFFFEDQLVISVTELSQVCNCIIFTVRCRTFNNY</sequence>
<keyword evidence="2" id="KW-1133">Transmembrane helix</keyword>
<feature type="region of interest" description="Disordered" evidence="1">
    <location>
        <begin position="1"/>
        <end position="22"/>
    </location>
</feature>
<feature type="compositionally biased region" description="Polar residues" evidence="1">
    <location>
        <begin position="1"/>
        <end position="19"/>
    </location>
</feature>
<accession>A0A0E9X8C8</accession>
<evidence type="ECO:0000313" key="3">
    <source>
        <dbReference type="EMBL" id="JAH98110.1"/>
    </source>
</evidence>
<keyword evidence="2" id="KW-0812">Transmembrane</keyword>
<reference evidence="3" key="2">
    <citation type="journal article" date="2015" name="Fish Shellfish Immunol.">
        <title>Early steps in the European eel (Anguilla anguilla)-Vibrio vulnificus interaction in the gills: Role of the RtxA13 toxin.</title>
        <authorList>
            <person name="Callol A."/>
            <person name="Pajuelo D."/>
            <person name="Ebbesson L."/>
            <person name="Teles M."/>
            <person name="MacKenzie S."/>
            <person name="Amaro C."/>
        </authorList>
    </citation>
    <scope>NUCLEOTIDE SEQUENCE</scope>
</reference>
<keyword evidence="2" id="KW-0472">Membrane</keyword>
<evidence type="ECO:0008006" key="4">
    <source>
        <dbReference type="Google" id="ProtNLM"/>
    </source>
</evidence>
<reference evidence="3" key="1">
    <citation type="submission" date="2014-11" db="EMBL/GenBank/DDBJ databases">
        <authorList>
            <person name="Amaro Gonzalez C."/>
        </authorList>
    </citation>
    <scope>NUCLEOTIDE SEQUENCE</scope>
</reference>
<name>A0A0E9X8C8_ANGAN</name>
<organism evidence="3">
    <name type="scientific">Anguilla anguilla</name>
    <name type="common">European freshwater eel</name>
    <name type="synonym">Muraena anguilla</name>
    <dbReference type="NCBI Taxonomy" id="7936"/>
    <lineage>
        <taxon>Eukaryota</taxon>
        <taxon>Metazoa</taxon>
        <taxon>Chordata</taxon>
        <taxon>Craniata</taxon>
        <taxon>Vertebrata</taxon>
        <taxon>Euteleostomi</taxon>
        <taxon>Actinopterygii</taxon>
        <taxon>Neopterygii</taxon>
        <taxon>Teleostei</taxon>
        <taxon>Anguilliformes</taxon>
        <taxon>Anguillidae</taxon>
        <taxon>Anguilla</taxon>
    </lineage>
</organism>
<protein>
    <recommendedName>
        <fullName evidence="4">Transmembrane protein</fullName>
    </recommendedName>
</protein>
<evidence type="ECO:0000256" key="1">
    <source>
        <dbReference type="SAM" id="MobiDB-lite"/>
    </source>
</evidence>
<dbReference type="AlphaFoldDB" id="A0A0E9X8C8"/>